<feature type="non-terminal residue" evidence="4">
    <location>
        <position position="1"/>
    </location>
</feature>
<gene>
    <name evidence="4" type="ORF">GMARGA_LOCUS21579</name>
</gene>
<dbReference type="InterPro" id="IPR001461">
    <property type="entry name" value="Aspartic_peptidase_A1"/>
</dbReference>
<dbReference type="Proteomes" id="UP000789901">
    <property type="component" value="Unassembled WGS sequence"/>
</dbReference>
<keyword evidence="5" id="KW-1185">Reference proteome</keyword>
<sequence>NAKRIVKNYNPKVINYKKYDPKIPRFNQNVKERANNPLILNINKFDINDPNSVSLIQIQIGSNVQSINLTLDTSSNDFGLCSEFCGRSLNGDCSDRTNIFASDNSTSFKGNYRPKSINYLDGSIVNGYTGSDFITINSFTFKNKFLLLLYNKLNGALKAENPVEGIMGLGFSSQIWNQLAGNAYDQTIGFALPNGNCAVGTITFGGMDSRDFNADTNNIYKISTLNDTTYWKIQINRIWIDESPLIIPTPVTDSLISTSHNKISLGGYSSEFFKNSNATKASDGNWIMSAPVPISFDVTTDSGVIGVEVPSCTMIQGKCVSIFDDSSGPLNSIILGAPFLQTIYFIIDNDDHTIRIANKSNFCPNSNSSTSTVLTSFTSTTPSFTSTTPSFTTPSFTFTIPNPTGKNAAPIKTLLPPPIIGPQPQSTDSFLPTLTGSLISTGPPQPQSTDSFLPTLTGSFISTGPPTPTGLFRHTGSSIPTVASRRTDLSIIIGSSISTRLPAKSPTHTGSSPTDSSRTTNSSRGTSQPIGLSPTGSSQPTSPTDSSRHTGLLPTNSFRHTSSLPKGSLSTDSSQHIGTLPKGSLSTDSFRHTSSLPKGSLPTDSSRHKGSLPKGLLPTDSSRHKGSLPKGPLSTDSSQHIGTLPKGSLPTDSSRHKGSLPKGSLSTDSSQHIGTLPKGSLPTDSSRHTGTLPTDSSRNSSSLPTDSSRSINTSLLPPQPTGSSIPTESLKPTISSRLT</sequence>
<feature type="domain" description="Peptidase A1" evidence="3">
    <location>
        <begin position="54"/>
        <end position="357"/>
    </location>
</feature>
<feature type="region of interest" description="Disordered" evidence="2">
    <location>
        <begin position="500"/>
        <end position="739"/>
    </location>
</feature>
<reference evidence="4 5" key="1">
    <citation type="submission" date="2021-06" db="EMBL/GenBank/DDBJ databases">
        <authorList>
            <person name="Kallberg Y."/>
            <person name="Tangrot J."/>
            <person name="Rosling A."/>
        </authorList>
    </citation>
    <scope>NUCLEOTIDE SEQUENCE [LARGE SCALE GENOMIC DNA]</scope>
    <source>
        <strain evidence="4 5">120-4 pot B 10/14</strain>
    </source>
</reference>
<proteinExistence type="inferred from homology"/>
<evidence type="ECO:0000313" key="4">
    <source>
        <dbReference type="EMBL" id="CAG8793211.1"/>
    </source>
</evidence>
<comment type="similarity">
    <text evidence="1">Belongs to the peptidase A1 family.</text>
</comment>
<dbReference type="CDD" id="cd05471">
    <property type="entry name" value="pepsin_like"/>
    <property type="match status" value="1"/>
</dbReference>
<dbReference type="InterPro" id="IPR021109">
    <property type="entry name" value="Peptidase_aspartic_dom_sf"/>
</dbReference>
<protein>
    <submittedName>
        <fullName evidence="4">18560_t:CDS:1</fullName>
    </submittedName>
</protein>
<evidence type="ECO:0000256" key="1">
    <source>
        <dbReference type="ARBA" id="ARBA00007447"/>
    </source>
</evidence>
<feature type="compositionally biased region" description="Polar residues" evidence="2">
    <location>
        <begin position="584"/>
        <end position="597"/>
    </location>
</feature>
<comment type="caution">
    <text evidence="4">The sequence shown here is derived from an EMBL/GenBank/DDBJ whole genome shotgun (WGS) entry which is preliminary data.</text>
</comment>
<dbReference type="InterPro" id="IPR034164">
    <property type="entry name" value="Pepsin-like_dom"/>
</dbReference>
<dbReference type="SUPFAM" id="SSF50630">
    <property type="entry name" value="Acid proteases"/>
    <property type="match status" value="1"/>
</dbReference>
<evidence type="ECO:0000256" key="2">
    <source>
        <dbReference type="SAM" id="MobiDB-lite"/>
    </source>
</evidence>
<dbReference type="PROSITE" id="PS51767">
    <property type="entry name" value="PEPTIDASE_A1"/>
    <property type="match status" value="1"/>
</dbReference>
<accession>A0ABN7VQF8</accession>
<feature type="compositionally biased region" description="Low complexity" evidence="2">
    <location>
        <begin position="511"/>
        <end position="545"/>
    </location>
</feature>
<evidence type="ECO:0000259" key="3">
    <source>
        <dbReference type="PROSITE" id="PS51767"/>
    </source>
</evidence>
<feature type="compositionally biased region" description="Polar residues" evidence="2">
    <location>
        <begin position="553"/>
        <end position="577"/>
    </location>
</feature>
<dbReference type="Pfam" id="PF00026">
    <property type="entry name" value="Asp"/>
    <property type="match status" value="1"/>
</dbReference>
<feature type="compositionally biased region" description="Polar residues" evidence="2">
    <location>
        <begin position="682"/>
        <end position="739"/>
    </location>
</feature>
<name>A0ABN7VQF8_GIGMA</name>
<organism evidence="4 5">
    <name type="scientific">Gigaspora margarita</name>
    <dbReference type="NCBI Taxonomy" id="4874"/>
    <lineage>
        <taxon>Eukaryota</taxon>
        <taxon>Fungi</taxon>
        <taxon>Fungi incertae sedis</taxon>
        <taxon>Mucoromycota</taxon>
        <taxon>Glomeromycotina</taxon>
        <taxon>Glomeromycetes</taxon>
        <taxon>Diversisporales</taxon>
        <taxon>Gigasporaceae</taxon>
        <taxon>Gigaspora</taxon>
    </lineage>
</organism>
<dbReference type="InterPro" id="IPR033121">
    <property type="entry name" value="PEPTIDASE_A1"/>
</dbReference>
<dbReference type="PRINTS" id="PR00792">
    <property type="entry name" value="PEPSIN"/>
</dbReference>
<feature type="compositionally biased region" description="Polar residues" evidence="2">
    <location>
        <begin position="664"/>
        <end position="673"/>
    </location>
</feature>
<dbReference type="Gene3D" id="2.40.70.10">
    <property type="entry name" value="Acid Proteases"/>
    <property type="match status" value="2"/>
</dbReference>
<evidence type="ECO:0000313" key="5">
    <source>
        <dbReference type="Proteomes" id="UP000789901"/>
    </source>
</evidence>
<dbReference type="EMBL" id="CAJVQB010020036">
    <property type="protein sequence ID" value="CAG8793211.1"/>
    <property type="molecule type" value="Genomic_DNA"/>
</dbReference>